<dbReference type="OrthoDB" id="186919at2"/>
<protein>
    <recommendedName>
        <fullName evidence="4">DUF4349 domain-containing protein</fullName>
    </recommendedName>
</protein>
<feature type="region of interest" description="Disordered" evidence="1">
    <location>
        <begin position="21"/>
        <end position="78"/>
    </location>
</feature>
<keyword evidence="2" id="KW-0812">Transmembrane</keyword>
<evidence type="ECO:0000256" key="1">
    <source>
        <dbReference type="SAM" id="MobiDB-lite"/>
    </source>
</evidence>
<feature type="chain" id="PRO_5039670373" description="DUF4349 domain-containing protein" evidence="3">
    <location>
        <begin position="24"/>
        <end position="310"/>
    </location>
</feature>
<feature type="domain" description="DUF4349" evidence="4">
    <location>
        <begin position="78"/>
        <end position="288"/>
    </location>
</feature>
<gene>
    <name evidence="5" type="ORF">SAMN05421872_109100</name>
</gene>
<dbReference type="STRING" id="1045774.SAMN05421872_109100"/>
<evidence type="ECO:0000256" key="3">
    <source>
        <dbReference type="SAM" id="SignalP"/>
    </source>
</evidence>
<evidence type="ECO:0000313" key="6">
    <source>
        <dbReference type="Proteomes" id="UP000199034"/>
    </source>
</evidence>
<sequence>MRRTLAAVAATALLALTACSSSDGDGGGDSAGASAQYDESASEAPAEPEALTAYDEDSAADPARADVVSQTAPEAEARSVISTGDVTLRSKDVAQAVLAVRRVVDTVAGRVETDQAETDRKGALVRSQMVLRVPSARFDEAMQALKGTATLVSSGADSKDVTTEVLDVDVRVRVQRRSIERIALLLDRAESIRDIVSIEAQLSQRQADLAALERKQTVLASQTSMSTISVSVERTEKKTAADEREQNEAGFLTGLDAGWDALRTFGVGFATFLGAVLPWTLVLLVLAVPGVPLLRRLRRRPAAPPTAPAA</sequence>
<feature type="transmembrane region" description="Helical" evidence="2">
    <location>
        <begin position="272"/>
        <end position="294"/>
    </location>
</feature>
<dbReference type="Pfam" id="PF14257">
    <property type="entry name" value="DUF4349"/>
    <property type="match status" value="1"/>
</dbReference>
<evidence type="ECO:0000256" key="2">
    <source>
        <dbReference type="SAM" id="Phobius"/>
    </source>
</evidence>
<evidence type="ECO:0000313" key="5">
    <source>
        <dbReference type="EMBL" id="SDD58670.1"/>
    </source>
</evidence>
<keyword evidence="3" id="KW-0732">Signal</keyword>
<dbReference type="RefSeq" id="WP_090858717.1">
    <property type="nucleotide sequence ID" value="NZ_FMZM01000009.1"/>
</dbReference>
<organism evidence="5 6">
    <name type="scientific">Nocardioides lianchengensis</name>
    <dbReference type="NCBI Taxonomy" id="1045774"/>
    <lineage>
        <taxon>Bacteria</taxon>
        <taxon>Bacillati</taxon>
        <taxon>Actinomycetota</taxon>
        <taxon>Actinomycetes</taxon>
        <taxon>Propionibacteriales</taxon>
        <taxon>Nocardioidaceae</taxon>
        <taxon>Nocardioides</taxon>
    </lineage>
</organism>
<dbReference type="Proteomes" id="UP000199034">
    <property type="component" value="Unassembled WGS sequence"/>
</dbReference>
<dbReference type="EMBL" id="FMZM01000009">
    <property type="protein sequence ID" value="SDD58670.1"/>
    <property type="molecule type" value="Genomic_DNA"/>
</dbReference>
<reference evidence="5 6" key="1">
    <citation type="submission" date="2016-10" db="EMBL/GenBank/DDBJ databases">
        <authorList>
            <person name="de Groot N.N."/>
        </authorList>
    </citation>
    <scope>NUCLEOTIDE SEQUENCE [LARGE SCALE GENOMIC DNA]</scope>
    <source>
        <strain evidence="5 6">CGMCC 4.6858</strain>
    </source>
</reference>
<proteinExistence type="predicted"/>
<keyword evidence="2" id="KW-0472">Membrane</keyword>
<name>A0A1G6VY89_9ACTN</name>
<keyword evidence="6" id="KW-1185">Reference proteome</keyword>
<dbReference type="AlphaFoldDB" id="A0A1G6VY89"/>
<dbReference type="InterPro" id="IPR025645">
    <property type="entry name" value="DUF4349"/>
</dbReference>
<accession>A0A1G6VY89</accession>
<evidence type="ECO:0000259" key="4">
    <source>
        <dbReference type="Pfam" id="PF14257"/>
    </source>
</evidence>
<keyword evidence="2" id="KW-1133">Transmembrane helix</keyword>
<feature type="signal peptide" evidence="3">
    <location>
        <begin position="1"/>
        <end position="23"/>
    </location>
</feature>
<dbReference type="PROSITE" id="PS51257">
    <property type="entry name" value="PROKAR_LIPOPROTEIN"/>
    <property type="match status" value="1"/>
</dbReference>